<reference evidence="6 7" key="1">
    <citation type="journal article" date="2024" name="Fungal Genet. Biol.">
        <title>The porcine skin microbiome exhibits broad fungal antagonism.</title>
        <authorList>
            <person name="De La Cruz K.F."/>
            <person name="Townsend E.C."/>
            <person name="Alex Cheong J.Z."/>
            <person name="Salamzade R."/>
            <person name="Liu A."/>
            <person name="Sandstrom S."/>
            <person name="Davila E."/>
            <person name="Huang L."/>
            <person name="Xu K.H."/>
            <person name="Wu S.Y."/>
            <person name="Meudt J.J."/>
            <person name="Shanmuganayagam D."/>
            <person name="Gibson A.L.F."/>
            <person name="Kalan L.R."/>
        </authorList>
    </citation>
    <scope>NUCLEOTIDE SEQUENCE [LARGE SCALE GENOMIC DNA]</scope>
    <source>
        <strain evidence="6 7">LK2625</strain>
    </source>
</reference>
<sequence>MEFCRSTALPHLEGRRSCQENTCYRPHSHDVLSIGVIDAGSSVLTTPASDPVNLETGNVIVIPANQVHACNPREGRWLYQMIHMDQGWAASLAPRREASHLLAEINVFNHPDLHRRVNTLNTAIHKNETSEKIESQVKNLFEVLDVASCTTLRSSEADPELRALLAPVLIRLGDDESNPALDDLAESVGMTKYQLVRAVRRATGLPPLAWRQNARITQARRKLREGLPITETAHDLGFTDQSHFHRVFRAHVAASPGTYQG</sequence>
<dbReference type="Gene3D" id="1.10.10.60">
    <property type="entry name" value="Homeodomain-like"/>
    <property type="match status" value="2"/>
</dbReference>
<evidence type="ECO:0000256" key="3">
    <source>
        <dbReference type="ARBA" id="ARBA00023159"/>
    </source>
</evidence>
<keyword evidence="3" id="KW-0010">Activator</keyword>
<dbReference type="InterPro" id="IPR009057">
    <property type="entry name" value="Homeodomain-like_sf"/>
</dbReference>
<dbReference type="PROSITE" id="PS01124">
    <property type="entry name" value="HTH_ARAC_FAMILY_2"/>
    <property type="match status" value="1"/>
</dbReference>
<protein>
    <submittedName>
        <fullName evidence="6">AraC family transcriptional regulator</fullName>
    </submittedName>
</protein>
<keyword evidence="1" id="KW-0805">Transcription regulation</keyword>
<accession>A0ABV3V1Y9</accession>
<dbReference type="SUPFAM" id="SSF46689">
    <property type="entry name" value="Homeodomain-like"/>
    <property type="match status" value="1"/>
</dbReference>
<dbReference type="PANTHER" id="PTHR46796">
    <property type="entry name" value="HTH-TYPE TRANSCRIPTIONAL ACTIVATOR RHAS-RELATED"/>
    <property type="match status" value="1"/>
</dbReference>
<keyword evidence="4" id="KW-0804">Transcription</keyword>
<keyword evidence="7" id="KW-1185">Reference proteome</keyword>
<dbReference type="PROSITE" id="PS00041">
    <property type="entry name" value="HTH_ARAC_FAMILY_1"/>
    <property type="match status" value="1"/>
</dbReference>
<dbReference type="InterPro" id="IPR037923">
    <property type="entry name" value="HTH-like"/>
</dbReference>
<comment type="caution">
    <text evidence="6">The sequence shown here is derived from an EMBL/GenBank/DDBJ whole genome shotgun (WGS) entry which is preliminary data.</text>
</comment>
<dbReference type="InterPro" id="IPR018060">
    <property type="entry name" value="HTH_AraC"/>
</dbReference>
<dbReference type="RefSeq" id="WP_368629358.1">
    <property type="nucleotide sequence ID" value="NZ_JAYWLU010000007.1"/>
</dbReference>
<dbReference type="InterPro" id="IPR018062">
    <property type="entry name" value="HTH_AraC-typ_CS"/>
</dbReference>
<dbReference type="SUPFAM" id="SSF51215">
    <property type="entry name" value="Regulatory protein AraC"/>
    <property type="match status" value="1"/>
</dbReference>
<dbReference type="Pfam" id="PF12833">
    <property type="entry name" value="HTH_18"/>
    <property type="match status" value="1"/>
</dbReference>
<proteinExistence type="predicted"/>
<name>A0ABV3V1Y9_9MICC</name>
<dbReference type="EMBL" id="JAYWLU010000007">
    <property type="protein sequence ID" value="MEX3594701.1"/>
    <property type="molecule type" value="Genomic_DNA"/>
</dbReference>
<evidence type="ECO:0000313" key="7">
    <source>
        <dbReference type="Proteomes" id="UP001558481"/>
    </source>
</evidence>
<gene>
    <name evidence="6" type="ORF">VVR66_08250</name>
</gene>
<evidence type="ECO:0000256" key="4">
    <source>
        <dbReference type="ARBA" id="ARBA00023163"/>
    </source>
</evidence>
<feature type="domain" description="HTH araC/xylS-type" evidence="5">
    <location>
        <begin position="162"/>
        <end position="261"/>
    </location>
</feature>
<evidence type="ECO:0000256" key="1">
    <source>
        <dbReference type="ARBA" id="ARBA00023015"/>
    </source>
</evidence>
<evidence type="ECO:0000313" key="6">
    <source>
        <dbReference type="EMBL" id="MEX3594701.1"/>
    </source>
</evidence>
<dbReference type="SMART" id="SM00342">
    <property type="entry name" value="HTH_ARAC"/>
    <property type="match status" value="1"/>
</dbReference>
<dbReference type="Proteomes" id="UP001558481">
    <property type="component" value="Unassembled WGS sequence"/>
</dbReference>
<keyword evidence="2" id="KW-0238">DNA-binding</keyword>
<dbReference type="Pfam" id="PF02311">
    <property type="entry name" value="AraC_binding"/>
    <property type="match status" value="1"/>
</dbReference>
<evidence type="ECO:0000259" key="5">
    <source>
        <dbReference type="PROSITE" id="PS01124"/>
    </source>
</evidence>
<dbReference type="PANTHER" id="PTHR46796:SF2">
    <property type="entry name" value="TRANSCRIPTIONAL REGULATORY PROTEIN"/>
    <property type="match status" value="1"/>
</dbReference>
<organism evidence="6 7">
    <name type="scientific">Kocuria carniphila</name>
    <dbReference type="NCBI Taxonomy" id="262208"/>
    <lineage>
        <taxon>Bacteria</taxon>
        <taxon>Bacillati</taxon>
        <taxon>Actinomycetota</taxon>
        <taxon>Actinomycetes</taxon>
        <taxon>Micrococcales</taxon>
        <taxon>Micrococcaceae</taxon>
        <taxon>Kocuria</taxon>
    </lineage>
</organism>
<dbReference type="InterPro" id="IPR050204">
    <property type="entry name" value="AraC_XylS_family_regulators"/>
</dbReference>
<dbReference type="InterPro" id="IPR003313">
    <property type="entry name" value="AraC-bd"/>
</dbReference>
<evidence type="ECO:0000256" key="2">
    <source>
        <dbReference type="ARBA" id="ARBA00023125"/>
    </source>
</evidence>